<gene>
    <name evidence="1" type="ORF">Pla123a_36510</name>
</gene>
<proteinExistence type="predicted"/>
<dbReference type="Proteomes" id="UP000318478">
    <property type="component" value="Unassembled WGS sequence"/>
</dbReference>
<name>A0A5C5YDE8_9BACT</name>
<dbReference type="EMBL" id="SJPO01000009">
    <property type="protein sequence ID" value="TWT73757.1"/>
    <property type="molecule type" value="Genomic_DNA"/>
</dbReference>
<evidence type="ECO:0000313" key="1">
    <source>
        <dbReference type="EMBL" id="TWT73757.1"/>
    </source>
</evidence>
<dbReference type="AlphaFoldDB" id="A0A5C5YDE8"/>
<keyword evidence="2" id="KW-1185">Reference proteome</keyword>
<organism evidence="1 2">
    <name type="scientific">Posidoniimonas polymericola</name>
    <dbReference type="NCBI Taxonomy" id="2528002"/>
    <lineage>
        <taxon>Bacteria</taxon>
        <taxon>Pseudomonadati</taxon>
        <taxon>Planctomycetota</taxon>
        <taxon>Planctomycetia</taxon>
        <taxon>Pirellulales</taxon>
        <taxon>Lacipirellulaceae</taxon>
        <taxon>Posidoniimonas</taxon>
    </lineage>
</organism>
<reference evidence="1 2" key="1">
    <citation type="submission" date="2019-02" db="EMBL/GenBank/DDBJ databases">
        <title>Deep-cultivation of Planctomycetes and their phenomic and genomic characterization uncovers novel biology.</title>
        <authorList>
            <person name="Wiegand S."/>
            <person name="Jogler M."/>
            <person name="Boedeker C."/>
            <person name="Pinto D."/>
            <person name="Vollmers J."/>
            <person name="Rivas-Marin E."/>
            <person name="Kohn T."/>
            <person name="Peeters S.H."/>
            <person name="Heuer A."/>
            <person name="Rast P."/>
            <person name="Oberbeckmann S."/>
            <person name="Bunk B."/>
            <person name="Jeske O."/>
            <person name="Meyerdierks A."/>
            <person name="Storesund J.E."/>
            <person name="Kallscheuer N."/>
            <person name="Luecker S."/>
            <person name="Lage O.M."/>
            <person name="Pohl T."/>
            <person name="Merkel B.J."/>
            <person name="Hornburger P."/>
            <person name="Mueller R.-W."/>
            <person name="Bruemmer F."/>
            <person name="Labrenz M."/>
            <person name="Spormann A.M."/>
            <person name="Op Den Camp H."/>
            <person name="Overmann J."/>
            <person name="Amann R."/>
            <person name="Jetten M.S.M."/>
            <person name="Mascher T."/>
            <person name="Medema M.H."/>
            <person name="Devos D.P."/>
            <person name="Kaster A.-K."/>
            <person name="Ovreas L."/>
            <person name="Rohde M."/>
            <person name="Galperin M.Y."/>
            <person name="Jogler C."/>
        </authorList>
    </citation>
    <scope>NUCLEOTIDE SEQUENCE [LARGE SCALE GENOMIC DNA]</scope>
    <source>
        <strain evidence="1 2">Pla123a</strain>
    </source>
</reference>
<protein>
    <submittedName>
        <fullName evidence="1">Uncharacterized protein</fullName>
    </submittedName>
</protein>
<accession>A0A5C5YDE8</accession>
<evidence type="ECO:0000313" key="2">
    <source>
        <dbReference type="Proteomes" id="UP000318478"/>
    </source>
</evidence>
<sequence length="57" mass="5987">MCSVFGADGVPGHRISAVRIKYALKNKQPASSQLSPRAEPVGADPAWVGRFVTSGAF</sequence>
<comment type="caution">
    <text evidence="1">The sequence shown here is derived from an EMBL/GenBank/DDBJ whole genome shotgun (WGS) entry which is preliminary data.</text>
</comment>